<dbReference type="STRING" id="161398.PP2015_4057"/>
<dbReference type="InterPro" id="IPR045556">
    <property type="entry name" value="DUF6351"/>
</dbReference>
<evidence type="ECO:0000313" key="3">
    <source>
        <dbReference type="Proteomes" id="UP000061457"/>
    </source>
</evidence>
<proteinExistence type="predicted"/>
<reference evidence="2 3" key="1">
    <citation type="submission" date="2015-11" db="EMBL/GenBank/DDBJ databases">
        <authorList>
            <person name="Zhang Y."/>
            <person name="Guo Z."/>
        </authorList>
    </citation>
    <scope>NUCLEOTIDE SEQUENCE [LARGE SCALE GENOMIC DNA]</scope>
    <source>
        <strain evidence="2 3">KCTC 12086</strain>
    </source>
</reference>
<keyword evidence="3" id="KW-1185">Reference proteome</keyword>
<dbReference type="EMBL" id="CP013188">
    <property type="protein sequence ID" value="ALO44525.1"/>
    <property type="molecule type" value="Genomic_DNA"/>
</dbReference>
<evidence type="ECO:0000313" key="2">
    <source>
        <dbReference type="EMBL" id="ALO44525.1"/>
    </source>
</evidence>
<dbReference type="AlphaFoldDB" id="A0A0S2K8B7"/>
<protein>
    <recommendedName>
        <fullName evidence="1">DUF6351 domain-containing protein</fullName>
    </recommendedName>
</protein>
<organism evidence="2 3">
    <name type="scientific">Pseudoalteromonas phenolica</name>
    <dbReference type="NCBI Taxonomy" id="161398"/>
    <lineage>
        <taxon>Bacteria</taxon>
        <taxon>Pseudomonadati</taxon>
        <taxon>Pseudomonadota</taxon>
        <taxon>Gammaproteobacteria</taxon>
        <taxon>Alteromonadales</taxon>
        <taxon>Pseudoalteromonadaceae</taxon>
        <taxon>Pseudoalteromonas</taxon>
    </lineage>
</organism>
<dbReference type="RefSeq" id="WP_058032374.1">
    <property type="nucleotide sequence ID" value="NZ_CP013188.1"/>
</dbReference>
<feature type="domain" description="DUF6351" evidence="1">
    <location>
        <begin position="79"/>
        <end position="703"/>
    </location>
</feature>
<dbReference type="OrthoDB" id="3078806at2"/>
<name>A0A0S2K8B7_9GAMM</name>
<dbReference type="KEGG" id="pphe:PP2015_4057"/>
<accession>A0A0S2K8B7</accession>
<gene>
    <name evidence="2" type="ORF">PP2015_4057</name>
</gene>
<dbReference type="PATRIC" id="fig|161398.10.peg.4160"/>
<evidence type="ECO:0000259" key="1">
    <source>
        <dbReference type="Pfam" id="PF19878"/>
    </source>
</evidence>
<dbReference type="Pfam" id="PF19878">
    <property type="entry name" value="DUF6351"/>
    <property type="match status" value="1"/>
</dbReference>
<dbReference type="Proteomes" id="UP000061457">
    <property type="component" value="Chromosome II"/>
</dbReference>
<sequence length="713" mass="79898">MSKLTLGIIGGLLSAIIGFIAWQQLTPPDPFLARQVKSIAPAEDNYLIDFYPHISEHQRPEETYPFPIPLGGVGPSTNLYSGPNQYPFFCMSVDSKVGQPEVDNQEGLGVPVTSESGELLGFSKDCGVKSHLQYFAINADKQPEKLTLEQAKNYQGALFRAEQGTINRFIYTIVMPIKPDEVGDRLAKSQWNNRLVYQFNGGSGIGFRQGRQKTHKVMQRQVDQLLDGYAIISSSGNKTSYTYNMLLAEDTARRVKKQFTSLYGEPLYTVGVGGSGGGLAQYLIAQNSTGILDGLLPLYSYPDMISQTTYALDCDLLNNYFTFRADDRKAWRDWDRRRLIEGMNAINDFPQRAGFLQPLNQLMAGFVPSFPDGNSECINGYFGLSAYINNPKQGFLRPLFADSVVEQNNWSYWQDMKHVLGTDQQGFGRSTWDNVGVQYGLNALLDNKISIEEFFDINYNIGAWKSQPTMQVEHIITPLGPHKPLWLSLWGSENIYEANHGPAQRHTASLEAIEAAYRSGQVFIGKVDLPIIDARHYLENELDMHHMSASFYSRLRIDKANGDHKNHIIWVAHKDHDPTQAAFAMIDKWLLNLKQNPNLSVIEAKPQELGDTCFEADGSTYAKGEDVFNGKWNQKPDGACQSRFPMFSTSRIESGGPWAGDIFKCHLIDVETAIEKGMYGSHPITKLAEQLKTVFPHGVCDYELGDMGRPSNI</sequence>